<evidence type="ECO:0000313" key="2">
    <source>
        <dbReference type="EMBL" id="AGH46986.1"/>
    </source>
</evidence>
<reference evidence="2 3" key="1">
    <citation type="journal article" date="2013" name="Genome Announc.">
        <title>Complete Genome Sequence of Glaciecola psychrophila Strain 170T.</title>
        <authorList>
            <person name="Yin J."/>
            <person name="Chen J."/>
            <person name="Liu G."/>
            <person name="Yu Y."/>
            <person name="Song L."/>
            <person name="Wang X."/>
            <person name="Qu X."/>
        </authorList>
    </citation>
    <scope>NUCLEOTIDE SEQUENCE [LARGE SCALE GENOMIC DNA]</scope>
    <source>
        <strain evidence="2 3">170</strain>
    </source>
</reference>
<feature type="region of interest" description="Disordered" evidence="1">
    <location>
        <begin position="40"/>
        <end position="64"/>
    </location>
</feature>
<dbReference type="Proteomes" id="UP000011864">
    <property type="component" value="Chromosome"/>
</dbReference>
<dbReference type="EMBL" id="CP003837">
    <property type="protein sequence ID" value="AGH46986.1"/>
    <property type="molecule type" value="Genomic_DNA"/>
</dbReference>
<dbReference type="KEGG" id="gps:C427_4887"/>
<dbReference type="PATRIC" id="fig|1129794.4.peg.4871"/>
<evidence type="ECO:0000256" key="1">
    <source>
        <dbReference type="SAM" id="MobiDB-lite"/>
    </source>
</evidence>
<dbReference type="HOGENOM" id="CLU_135536_0_0_6"/>
<organism evidence="2 3">
    <name type="scientific">Paraglaciecola psychrophila 170</name>
    <dbReference type="NCBI Taxonomy" id="1129794"/>
    <lineage>
        <taxon>Bacteria</taxon>
        <taxon>Pseudomonadati</taxon>
        <taxon>Pseudomonadota</taxon>
        <taxon>Gammaproteobacteria</taxon>
        <taxon>Alteromonadales</taxon>
        <taxon>Alteromonadaceae</taxon>
        <taxon>Paraglaciecola</taxon>
    </lineage>
</organism>
<proteinExistence type="predicted"/>
<sequence>MIFTLSLMLVCSKTYANDELSDGPGVFTGKKGEFSLSQLTASKKTESPKSSINGEEKPQETDVSGVENEFELFKLWSHSKTEFTADYQEFLLWLKYKQYLKNN</sequence>
<accession>M4RTX2</accession>
<name>M4RTX2_9ALTE</name>
<dbReference type="STRING" id="1129794.C427_4887"/>
<protein>
    <submittedName>
        <fullName evidence="2">Uncharacterized protein</fullName>
    </submittedName>
</protein>
<keyword evidence="3" id="KW-1185">Reference proteome</keyword>
<dbReference type="AlphaFoldDB" id="M4RTX2"/>
<evidence type="ECO:0000313" key="3">
    <source>
        <dbReference type="Proteomes" id="UP000011864"/>
    </source>
</evidence>
<feature type="compositionally biased region" description="Polar residues" evidence="1">
    <location>
        <begin position="40"/>
        <end position="53"/>
    </location>
</feature>
<gene>
    <name evidence="2" type="ORF">C427_4887</name>
</gene>